<evidence type="ECO:0000313" key="7">
    <source>
        <dbReference type="EMBL" id="NDY56095.1"/>
    </source>
</evidence>
<dbReference type="RefSeq" id="WP_163301152.1">
    <property type="nucleotide sequence ID" value="NZ_JAAGRQ010000014.1"/>
</dbReference>
<dbReference type="Pfam" id="PF04055">
    <property type="entry name" value="Radical_SAM"/>
    <property type="match status" value="1"/>
</dbReference>
<protein>
    <submittedName>
        <fullName evidence="7">Radical SAM protein</fullName>
    </submittedName>
</protein>
<evidence type="ECO:0000313" key="8">
    <source>
        <dbReference type="Proteomes" id="UP000469724"/>
    </source>
</evidence>
<dbReference type="InterPro" id="IPR013785">
    <property type="entry name" value="Aldolase_TIM"/>
</dbReference>
<dbReference type="SUPFAM" id="SSF102114">
    <property type="entry name" value="Radical SAM enzymes"/>
    <property type="match status" value="1"/>
</dbReference>
<evidence type="ECO:0000256" key="5">
    <source>
        <dbReference type="ARBA" id="ARBA00023014"/>
    </source>
</evidence>
<evidence type="ECO:0000256" key="4">
    <source>
        <dbReference type="ARBA" id="ARBA00023004"/>
    </source>
</evidence>
<feature type="domain" description="Radical SAM core" evidence="6">
    <location>
        <begin position="9"/>
        <end position="238"/>
    </location>
</feature>
<evidence type="ECO:0000256" key="3">
    <source>
        <dbReference type="ARBA" id="ARBA00022723"/>
    </source>
</evidence>
<dbReference type="InterPro" id="IPR051198">
    <property type="entry name" value="BchE-like"/>
</dbReference>
<keyword evidence="8" id="KW-1185">Reference proteome</keyword>
<dbReference type="PANTHER" id="PTHR43409">
    <property type="entry name" value="ANAEROBIC MAGNESIUM-PROTOPORPHYRIN IX MONOMETHYL ESTER CYCLASE-RELATED"/>
    <property type="match status" value="1"/>
</dbReference>
<reference evidence="7 8" key="1">
    <citation type="submission" date="2020-02" db="EMBL/GenBank/DDBJ databases">
        <title>Comparative genomics of sulfur disproportionating microorganisms.</title>
        <authorList>
            <person name="Ward L.M."/>
            <person name="Bertran E."/>
            <person name="Johnston D.T."/>
        </authorList>
    </citation>
    <scope>NUCLEOTIDE SEQUENCE [LARGE SCALE GENOMIC DNA]</scope>
    <source>
        <strain evidence="7 8">DSM 3696</strain>
    </source>
</reference>
<dbReference type="PANTHER" id="PTHR43409:SF4">
    <property type="entry name" value="RADICAL SAM SUPERFAMILY PROTEIN"/>
    <property type="match status" value="1"/>
</dbReference>
<evidence type="ECO:0000259" key="6">
    <source>
        <dbReference type="PROSITE" id="PS51918"/>
    </source>
</evidence>
<dbReference type="EMBL" id="JAAGRQ010000014">
    <property type="protein sequence ID" value="NDY56095.1"/>
    <property type="molecule type" value="Genomic_DNA"/>
</dbReference>
<keyword evidence="4" id="KW-0408">Iron</keyword>
<comment type="cofactor">
    <cofactor evidence="1">
        <name>[4Fe-4S] cluster</name>
        <dbReference type="ChEBI" id="CHEBI:49883"/>
    </cofactor>
</comment>
<dbReference type="Proteomes" id="UP000469724">
    <property type="component" value="Unassembled WGS sequence"/>
</dbReference>
<dbReference type="PROSITE" id="PS51918">
    <property type="entry name" value="RADICAL_SAM"/>
    <property type="match status" value="1"/>
</dbReference>
<proteinExistence type="predicted"/>
<keyword evidence="2" id="KW-0949">S-adenosyl-L-methionine</keyword>
<dbReference type="GO" id="GO:0051536">
    <property type="term" value="F:iron-sulfur cluster binding"/>
    <property type="evidence" value="ECO:0007669"/>
    <property type="project" value="UniProtKB-KW"/>
</dbReference>
<organism evidence="7 8">
    <name type="scientific">Desulfolutivibrio sulfodismutans</name>
    <dbReference type="NCBI Taxonomy" id="63561"/>
    <lineage>
        <taxon>Bacteria</taxon>
        <taxon>Pseudomonadati</taxon>
        <taxon>Thermodesulfobacteriota</taxon>
        <taxon>Desulfovibrionia</taxon>
        <taxon>Desulfovibrionales</taxon>
        <taxon>Desulfovibrionaceae</taxon>
        <taxon>Desulfolutivibrio</taxon>
    </lineage>
</organism>
<sequence length="289" mass="30986">MHLTGSVIRPPSEADSILIQATLGCSHNTCAFCGAYTGKPFRVVPEADVEAALDFAATYCRRQRRVFLCDGDAMVLSVNRLTRLLGRIREKLPFVNRVSAYANAKSLRTKSEDELAALRGLGLHTLYMGLESGDQDTLSAMGKADTAADIVAAGQKVRRAGLRLSVTVLLGLAGIERSGLHAERTGAALSEMDPDQAAALTLMLVPGTPLHADWKAGRFALPDARGMLGELATLLAHTHLSRGLFLANHASNFLPLKLRLPRDKDTALALIGRALAGDVPLRPDYVRAL</sequence>
<dbReference type="GO" id="GO:0046872">
    <property type="term" value="F:metal ion binding"/>
    <property type="evidence" value="ECO:0007669"/>
    <property type="project" value="UniProtKB-KW"/>
</dbReference>
<evidence type="ECO:0000256" key="1">
    <source>
        <dbReference type="ARBA" id="ARBA00001966"/>
    </source>
</evidence>
<comment type="caution">
    <text evidence="7">The sequence shown here is derived from an EMBL/GenBank/DDBJ whole genome shotgun (WGS) entry which is preliminary data.</text>
</comment>
<keyword evidence="3" id="KW-0479">Metal-binding</keyword>
<dbReference type="GO" id="GO:0003824">
    <property type="term" value="F:catalytic activity"/>
    <property type="evidence" value="ECO:0007669"/>
    <property type="project" value="InterPro"/>
</dbReference>
<dbReference type="InterPro" id="IPR006638">
    <property type="entry name" value="Elp3/MiaA/NifB-like_rSAM"/>
</dbReference>
<dbReference type="InterPro" id="IPR007197">
    <property type="entry name" value="rSAM"/>
</dbReference>
<name>A0A7K3NK16_9BACT</name>
<dbReference type="AlphaFoldDB" id="A0A7K3NK16"/>
<evidence type="ECO:0000256" key="2">
    <source>
        <dbReference type="ARBA" id="ARBA00022691"/>
    </source>
</evidence>
<keyword evidence="5" id="KW-0411">Iron-sulfur</keyword>
<dbReference type="Gene3D" id="3.20.20.70">
    <property type="entry name" value="Aldolase class I"/>
    <property type="match status" value="1"/>
</dbReference>
<dbReference type="SMART" id="SM00729">
    <property type="entry name" value="Elp3"/>
    <property type="match status" value="1"/>
</dbReference>
<dbReference type="SFLD" id="SFLDG01082">
    <property type="entry name" value="B12-binding_domain_containing"/>
    <property type="match status" value="1"/>
</dbReference>
<accession>A0A7K3NK16</accession>
<dbReference type="SFLD" id="SFLDS00029">
    <property type="entry name" value="Radical_SAM"/>
    <property type="match status" value="1"/>
</dbReference>
<dbReference type="CDD" id="cd01335">
    <property type="entry name" value="Radical_SAM"/>
    <property type="match status" value="1"/>
</dbReference>
<dbReference type="InterPro" id="IPR058240">
    <property type="entry name" value="rSAM_sf"/>
</dbReference>
<gene>
    <name evidence="7" type="ORF">G3N56_04960</name>
</gene>
<dbReference type="SFLD" id="SFLDG01095">
    <property type="entry name" value="Uncharacterised_Radical_SAM_Su"/>
    <property type="match status" value="1"/>
</dbReference>